<comment type="similarity">
    <text evidence="1 4">Belongs to the glycosyl hydrolase 26 family.</text>
</comment>
<sequence>MLLAVLATLLPAASATSATTGTFSSRTTWAWSTTDLAPTTGPDQRVDAVVEKASNAKRNGAVVLRSSGAHDRIVVSVSGTRYQVRSMAGGRERLVVDVPLQASKRRDLRVELRGSTLTSTSEGRVLSSVTDPVFSAHAGRGTGVAVWQDRARTVLVHDAVSTSLPPAEPVRPAPVDPAPVDPAPVDPAPVQPAPVDPAPVQPVPGTGPVAPAPSGTWRSGASGAGVPDGRFGRWRGRDVEIAGTWNDNLASQPYQWSVRPGFEYGSWQGDLDVAVGGIYKDRGETWAAAATGAYDARWRLTLTNLRQAWGSRPGTVYVRFAHEFNGEWYPWSVTGSETASFVAAWERFRAIQLEVAPRTKLVFCPNSETSGSNRLDWRRAFPGAEDVDVMAVDVYNQYPFVRTAQQFESAAARVDATGAPLGLEQHRRFAQSVGRPFAVAEWSSNGSMGDSPVFVAELHRWLSRHGGTGSGQVLYEIQFNVAEHDSGTFQLFPASRQPAAAAEYARLW</sequence>
<dbReference type="InterPro" id="IPR017853">
    <property type="entry name" value="GH"/>
</dbReference>
<dbReference type="InterPro" id="IPR000805">
    <property type="entry name" value="Glyco_hydro_26"/>
</dbReference>
<name>A0ABV7WBP2_9MICO</name>
<evidence type="ECO:0000256" key="6">
    <source>
        <dbReference type="SAM" id="SignalP"/>
    </source>
</evidence>
<gene>
    <name evidence="8" type="ORF">ACFOLH_00540</name>
</gene>
<feature type="signal peptide" evidence="6">
    <location>
        <begin position="1"/>
        <end position="17"/>
    </location>
</feature>
<feature type="domain" description="GH26" evidence="7">
    <location>
        <begin position="191"/>
        <end position="508"/>
    </location>
</feature>
<feature type="region of interest" description="Disordered" evidence="5">
    <location>
        <begin position="163"/>
        <end position="195"/>
    </location>
</feature>
<comment type="caution">
    <text evidence="8">The sequence shown here is derived from an EMBL/GenBank/DDBJ whole genome shotgun (WGS) entry which is preliminary data.</text>
</comment>
<keyword evidence="3 4" id="KW-0326">Glycosidase</keyword>
<evidence type="ECO:0000259" key="7">
    <source>
        <dbReference type="PROSITE" id="PS51764"/>
    </source>
</evidence>
<feature type="compositionally biased region" description="Pro residues" evidence="5">
    <location>
        <begin position="166"/>
        <end position="195"/>
    </location>
</feature>
<proteinExistence type="inferred from homology"/>
<evidence type="ECO:0000256" key="5">
    <source>
        <dbReference type="SAM" id="MobiDB-lite"/>
    </source>
</evidence>
<protein>
    <submittedName>
        <fullName evidence="8">Glycosyl hydrolase</fullName>
    </submittedName>
</protein>
<dbReference type="GO" id="GO:0016787">
    <property type="term" value="F:hydrolase activity"/>
    <property type="evidence" value="ECO:0007669"/>
    <property type="project" value="UniProtKB-KW"/>
</dbReference>
<keyword evidence="9" id="KW-1185">Reference proteome</keyword>
<accession>A0ABV7WBP2</accession>
<feature type="region of interest" description="Disordered" evidence="5">
    <location>
        <begin position="211"/>
        <end position="231"/>
    </location>
</feature>
<keyword evidence="2 4" id="KW-0378">Hydrolase</keyword>
<dbReference type="PANTHER" id="PTHR40079:SF4">
    <property type="entry name" value="GH26 DOMAIN-CONTAINING PROTEIN-RELATED"/>
    <property type="match status" value="1"/>
</dbReference>
<evidence type="ECO:0000313" key="9">
    <source>
        <dbReference type="Proteomes" id="UP001595685"/>
    </source>
</evidence>
<evidence type="ECO:0000256" key="1">
    <source>
        <dbReference type="ARBA" id="ARBA00007754"/>
    </source>
</evidence>
<dbReference type="Pfam" id="PF02156">
    <property type="entry name" value="Glyco_hydro_26"/>
    <property type="match status" value="1"/>
</dbReference>
<dbReference type="RefSeq" id="WP_340295133.1">
    <property type="nucleotide sequence ID" value="NZ_JBBEOI010000210.1"/>
</dbReference>
<feature type="active site" description="Proton donor" evidence="4">
    <location>
        <position position="323"/>
    </location>
</feature>
<dbReference type="Gene3D" id="3.20.20.80">
    <property type="entry name" value="Glycosidases"/>
    <property type="match status" value="1"/>
</dbReference>
<dbReference type="Proteomes" id="UP001595685">
    <property type="component" value="Unassembled WGS sequence"/>
</dbReference>
<organism evidence="8 9">
    <name type="scientific">Aquipuribacter hungaricus</name>
    <dbReference type="NCBI Taxonomy" id="545624"/>
    <lineage>
        <taxon>Bacteria</taxon>
        <taxon>Bacillati</taxon>
        <taxon>Actinomycetota</taxon>
        <taxon>Actinomycetes</taxon>
        <taxon>Micrococcales</taxon>
        <taxon>Intrasporangiaceae</taxon>
        <taxon>Aquipuribacter</taxon>
    </lineage>
</organism>
<evidence type="ECO:0000256" key="3">
    <source>
        <dbReference type="ARBA" id="ARBA00023295"/>
    </source>
</evidence>
<dbReference type="PANTHER" id="PTHR40079">
    <property type="entry name" value="MANNAN ENDO-1,4-BETA-MANNOSIDASE E-RELATED"/>
    <property type="match status" value="1"/>
</dbReference>
<evidence type="ECO:0000256" key="2">
    <source>
        <dbReference type="ARBA" id="ARBA00022801"/>
    </source>
</evidence>
<keyword evidence="6" id="KW-0732">Signal</keyword>
<dbReference type="InterPro" id="IPR022790">
    <property type="entry name" value="GH26_dom"/>
</dbReference>
<evidence type="ECO:0000313" key="8">
    <source>
        <dbReference type="EMBL" id="MFC3686824.1"/>
    </source>
</evidence>
<dbReference type="EMBL" id="JBHRWW010000001">
    <property type="protein sequence ID" value="MFC3686824.1"/>
    <property type="molecule type" value="Genomic_DNA"/>
</dbReference>
<reference evidence="9" key="1">
    <citation type="journal article" date="2019" name="Int. J. Syst. Evol. Microbiol.">
        <title>The Global Catalogue of Microorganisms (GCM) 10K type strain sequencing project: providing services to taxonomists for standard genome sequencing and annotation.</title>
        <authorList>
            <consortium name="The Broad Institute Genomics Platform"/>
            <consortium name="The Broad Institute Genome Sequencing Center for Infectious Disease"/>
            <person name="Wu L."/>
            <person name="Ma J."/>
        </authorList>
    </citation>
    <scope>NUCLEOTIDE SEQUENCE [LARGE SCALE GENOMIC DNA]</scope>
    <source>
        <strain evidence="9">NCAIM B.02333</strain>
    </source>
</reference>
<dbReference type="PROSITE" id="PS51764">
    <property type="entry name" value="GH26"/>
    <property type="match status" value="1"/>
</dbReference>
<feature type="chain" id="PRO_5047263766" evidence="6">
    <location>
        <begin position="18"/>
        <end position="508"/>
    </location>
</feature>
<dbReference type="SUPFAM" id="SSF51445">
    <property type="entry name" value="(Trans)glycosidases"/>
    <property type="match status" value="1"/>
</dbReference>
<evidence type="ECO:0000256" key="4">
    <source>
        <dbReference type="PROSITE-ProRule" id="PRU01100"/>
    </source>
</evidence>
<feature type="active site" description="Nucleophile" evidence="4">
    <location>
        <position position="441"/>
    </location>
</feature>